<dbReference type="EMBL" id="CAJVQB010133983">
    <property type="protein sequence ID" value="CAG8854146.1"/>
    <property type="molecule type" value="Genomic_DNA"/>
</dbReference>
<dbReference type="Proteomes" id="UP000789901">
    <property type="component" value="Unassembled WGS sequence"/>
</dbReference>
<evidence type="ECO:0000313" key="1">
    <source>
        <dbReference type="EMBL" id="CAG8854146.1"/>
    </source>
</evidence>
<accession>A0ABN7XFU1</accession>
<name>A0ABN7XFU1_GIGMA</name>
<organism evidence="1 2">
    <name type="scientific">Gigaspora margarita</name>
    <dbReference type="NCBI Taxonomy" id="4874"/>
    <lineage>
        <taxon>Eukaryota</taxon>
        <taxon>Fungi</taxon>
        <taxon>Fungi incertae sedis</taxon>
        <taxon>Mucoromycota</taxon>
        <taxon>Glomeromycotina</taxon>
        <taxon>Glomeromycetes</taxon>
        <taxon>Diversisporales</taxon>
        <taxon>Gigasporaceae</taxon>
        <taxon>Gigaspora</taxon>
    </lineage>
</organism>
<proteinExistence type="predicted"/>
<sequence length="46" mass="5627">AIDMDSNGNCRYRALALSLERNESEWPEVRKELKKELNEKEQFYWH</sequence>
<gene>
    <name evidence="1" type="ORF">GMARGA_LOCUS42967</name>
</gene>
<comment type="caution">
    <text evidence="1">The sequence shown here is derived from an EMBL/GenBank/DDBJ whole genome shotgun (WGS) entry which is preliminary data.</text>
</comment>
<reference evidence="1 2" key="1">
    <citation type="submission" date="2021-06" db="EMBL/GenBank/DDBJ databases">
        <authorList>
            <person name="Kallberg Y."/>
            <person name="Tangrot J."/>
            <person name="Rosling A."/>
        </authorList>
    </citation>
    <scope>NUCLEOTIDE SEQUENCE [LARGE SCALE GENOMIC DNA]</scope>
    <source>
        <strain evidence="1 2">120-4 pot B 10/14</strain>
    </source>
</reference>
<keyword evidence="2" id="KW-1185">Reference proteome</keyword>
<evidence type="ECO:0000313" key="2">
    <source>
        <dbReference type="Proteomes" id="UP000789901"/>
    </source>
</evidence>
<protein>
    <submittedName>
        <fullName evidence="1">23517_t:CDS:1</fullName>
    </submittedName>
</protein>
<feature type="non-terminal residue" evidence="1">
    <location>
        <position position="1"/>
    </location>
</feature>
<feature type="non-terminal residue" evidence="1">
    <location>
        <position position="46"/>
    </location>
</feature>